<dbReference type="Proteomes" id="UP000008948">
    <property type="component" value="Unassembled WGS sequence"/>
</dbReference>
<comment type="subunit">
    <text evidence="1">Binds to the N-terminal domain of the chaperone ClpA.</text>
</comment>
<sequence>MVQKLITNSIAHIMHDEKGKNWNEDKRDALIISKVRLKLQKPKLYRVLLLNDDYTPMDFVVFVLKNFFKKSFEEATRIMLHIHQNGVGECGTYSYEVAEMKVVQVRECARQNEHPLQCVIEWK</sequence>
<accession>A0ABN0GRN0</accession>
<protein>
    <recommendedName>
        <fullName evidence="1">ATP-dependent Clp protease adapter protein ClpS</fullName>
    </recommendedName>
</protein>
<dbReference type="Gene3D" id="3.30.1390.10">
    <property type="match status" value="1"/>
</dbReference>
<dbReference type="PANTHER" id="PTHR33473:SF19">
    <property type="entry name" value="ATP-DEPENDENT CLP PROTEASE ADAPTER PROTEIN CLPS"/>
    <property type="match status" value="1"/>
</dbReference>
<dbReference type="NCBIfam" id="NF000672">
    <property type="entry name" value="PRK00033.1-5"/>
    <property type="match status" value="1"/>
</dbReference>
<reference evidence="3 4" key="1">
    <citation type="submission" date="2012-03" db="EMBL/GenBank/DDBJ databases">
        <title>The Genome Sequence of Bartonella vinsonii subsp. arupensis str. Pm136co.</title>
        <authorList>
            <consortium name="The Broad Institute Genome Sequencing Platform"/>
            <consortium name="The Broad Institute Genome Sequencing Center for Infectious Disease"/>
            <person name="Feldgarden M."/>
            <person name="Kirby J."/>
            <person name="Kosoy M."/>
            <person name="Birtles R."/>
            <person name="Probert W.S."/>
            <person name="Chiaraviglio L."/>
            <person name="Young S.K."/>
            <person name="Zeng Q."/>
            <person name="Gargeya S."/>
            <person name="Fitzgerald M."/>
            <person name="Haas B."/>
            <person name="Abouelleil A."/>
            <person name="Alvarado L."/>
            <person name="Arachchi H.M."/>
            <person name="Berlin A."/>
            <person name="Chapman S.B."/>
            <person name="Gearin G."/>
            <person name="Goldberg J."/>
            <person name="Griggs A."/>
            <person name="Gujja S."/>
            <person name="Hansen M."/>
            <person name="Heiman D."/>
            <person name="Howarth C."/>
            <person name="Larimer J."/>
            <person name="Lui A."/>
            <person name="MacDonald P.J.P."/>
            <person name="McCowen C."/>
            <person name="Montmayeur A."/>
            <person name="Murphy C."/>
            <person name="Neiman D."/>
            <person name="Pearson M."/>
            <person name="Priest M."/>
            <person name="Roberts A."/>
            <person name="Saif S."/>
            <person name="Shea T."/>
            <person name="Sisk P."/>
            <person name="Stolte C."/>
            <person name="Sykes S."/>
            <person name="Wortman J."/>
            <person name="Nusbaum C."/>
            <person name="Birren B."/>
        </authorList>
    </citation>
    <scope>NUCLEOTIDE SEQUENCE [LARGE SCALE GENOMIC DNA]</scope>
    <source>
        <strain evidence="3 4">Pm136co</strain>
    </source>
</reference>
<comment type="function">
    <text evidence="1">Involved in the modulation of the specificity of the ClpAP-mediated ATP-dependent protein degradation.</text>
</comment>
<comment type="similarity">
    <text evidence="1">Belongs to the ClpS family.</text>
</comment>
<dbReference type="InterPro" id="IPR003769">
    <property type="entry name" value="ClpS_core"/>
</dbReference>
<dbReference type="InterPro" id="IPR022935">
    <property type="entry name" value="ClpS"/>
</dbReference>
<feature type="domain" description="Adaptor protein ClpS core" evidence="2">
    <location>
        <begin position="40"/>
        <end position="118"/>
    </location>
</feature>
<organism evidence="3 4">
    <name type="scientific">Bartonella vinsonii subsp. arupensis Pm136co</name>
    <dbReference type="NCBI Taxonomy" id="1094561"/>
    <lineage>
        <taxon>Bacteria</taxon>
        <taxon>Pseudomonadati</taxon>
        <taxon>Pseudomonadota</taxon>
        <taxon>Alphaproteobacteria</taxon>
        <taxon>Hyphomicrobiales</taxon>
        <taxon>Bartonellaceae</taxon>
        <taxon>Bartonella</taxon>
    </lineage>
</organism>
<evidence type="ECO:0000313" key="3">
    <source>
        <dbReference type="EMBL" id="EJF98651.1"/>
    </source>
</evidence>
<evidence type="ECO:0000256" key="1">
    <source>
        <dbReference type="HAMAP-Rule" id="MF_00302"/>
    </source>
</evidence>
<keyword evidence="3" id="KW-0645">Protease</keyword>
<name>A0ABN0GRN0_BARVI</name>
<dbReference type="EMBL" id="AIMH01000002">
    <property type="protein sequence ID" value="EJF98651.1"/>
    <property type="molecule type" value="Genomic_DNA"/>
</dbReference>
<dbReference type="InterPro" id="IPR014719">
    <property type="entry name" value="Ribosomal_bL12_C/ClpS-like"/>
</dbReference>
<keyword evidence="4" id="KW-1185">Reference proteome</keyword>
<comment type="caution">
    <text evidence="3">The sequence shown here is derived from an EMBL/GenBank/DDBJ whole genome shotgun (WGS) entry which is preliminary data.</text>
</comment>
<proteinExistence type="inferred from homology"/>
<gene>
    <name evidence="1" type="primary">clpS</name>
    <name evidence="3" type="ORF">MEI_00221</name>
</gene>
<dbReference type="RefSeq" id="WP_004864615.1">
    <property type="nucleotide sequence ID" value="NZ_JH725043.1"/>
</dbReference>
<evidence type="ECO:0000259" key="2">
    <source>
        <dbReference type="Pfam" id="PF02617"/>
    </source>
</evidence>
<dbReference type="SUPFAM" id="SSF54736">
    <property type="entry name" value="ClpS-like"/>
    <property type="match status" value="1"/>
</dbReference>
<dbReference type="GO" id="GO:0006508">
    <property type="term" value="P:proteolysis"/>
    <property type="evidence" value="ECO:0007669"/>
    <property type="project" value="UniProtKB-KW"/>
</dbReference>
<keyword evidence="3" id="KW-0378">Hydrolase</keyword>
<dbReference type="Pfam" id="PF02617">
    <property type="entry name" value="ClpS"/>
    <property type="match status" value="1"/>
</dbReference>
<dbReference type="PANTHER" id="PTHR33473">
    <property type="entry name" value="ATP-DEPENDENT CLP PROTEASE ADAPTER PROTEIN CLPS1, CHLOROPLASTIC"/>
    <property type="match status" value="1"/>
</dbReference>
<evidence type="ECO:0000313" key="4">
    <source>
        <dbReference type="Proteomes" id="UP000008948"/>
    </source>
</evidence>
<dbReference type="GO" id="GO:0008233">
    <property type="term" value="F:peptidase activity"/>
    <property type="evidence" value="ECO:0007669"/>
    <property type="project" value="UniProtKB-KW"/>
</dbReference>
<dbReference type="HAMAP" id="MF_00302">
    <property type="entry name" value="ClpS"/>
    <property type="match status" value="1"/>
</dbReference>